<dbReference type="EMBL" id="QGNW01000612">
    <property type="protein sequence ID" value="RVW66969.1"/>
    <property type="molecule type" value="Genomic_DNA"/>
</dbReference>
<sequence length="148" mass="16550">MWRASLSGATPSGLPKRTRGALPYPDSPGEAHAYVHLAATWIRGMQGINIGAVYGNPLIQSTTKMSTPFRSRSSARGDEGYFEWREAIKRRQLESERQMQAFLQETVRLREENVVLRIQASSTGPLVVSAQEARERTQGLTRNQYTLG</sequence>
<dbReference type="AlphaFoldDB" id="A0A438G438"/>
<reference evidence="2 3" key="1">
    <citation type="journal article" date="2018" name="PLoS Genet.">
        <title>Population sequencing reveals clonal diversity and ancestral inbreeding in the grapevine cultivar Chardonnay.</title>
        <authorList>
            <person name="Roach M.J."/>
            <person name="Johnson D.L."/>
            <person name="Bohlmann J."/>
            <person name="van Vuuren H.J."/>
            <person name="Jones S.J."/>
            <person name="Pretorius I.S."/>
            <person name="Schmidt S.A."/>
            <person name="Borneman A.R."/>
        </authorList>
    </citation>
    <scope>NUCLEOTIDE SEQUENCE [LARGE SCALE GENOMIC DNA]</scope>
    <source>
        <strain evidence="3">cv. Chardonnay</strain>
        <tissue evidence="2">Leaf</tissue>
    </source>
</reference>
<evidence type="ECO:0000256" key="1">
    <source>
        <dbReference type="SAM" id="MobiDB-lite"/>
    </source>
</evidence>
<proteinExistence type="predicted"/>
<comment type="caution">
    <text evidence="2">The sequence shown here is derived from an EMBL/GenBank/DDBJ whole genome shotgun (WGS) entry which is preliminary data.</text>
</comment>
<gene>
    <name evidence="2" type="ORF">CK203_064068</name>
</gene>
<protein>
    <submittedName>
        <fullName evidence="2">Uncharacterized protein</fullName>
    </submittedName>
</protein>
<dbReference type="Proteomes" id="UP000288805">
    <property type="component" value="Unassembled WGS sequence"/>
</dbReference>
<evidence type="ECO:0000313" key="2">
    <source>
        <dbReference type="EMBL" id="RVW66969.1"/>
    </source>
</evidence>
<feature type="region of interest" description="Disordered" evidence="1">
    <location>
        <begin position="1"/>
        <end position="24"/>
    </location>
</feature>
<name>A0A438G438_VITVI</name>
<organism evidence="2 3">
    <name type="scientific">Vitis vinifera</name>
    <name type="common">Grape</name>
    <dbReference type="NCBI Taxonomy" id="29760"/>
    <lineage>
        <taxon>Eukaryota</taxon>
        <taxon>Viridiplantae</taxon>
        <taxon>Streptophyta</taxon>
        <taxon>Embryophyta</taxon>
        <taxon>Tracheophyta</taxon>
        <taxon>Spermatophyta</taxon>
        <taxon>Magnoliopsida</taxon>
        <taxon>eudicotyledons</taxon>
        <taxon>Gunneridae</taxon>
        <taxon>Pentapetalae</taxon>
        <taxon>rosids</taxon>
        <taxon>Vitales</taxon>
        <taxon>Vitaceae</taxon>
        <taxon>Viteae</taxon>
        <taxon>Vitis</taxon>
    </lineage>
</organism>
<accession>A0A438G438</accession>
<evidence type="ECO:0000313" key="3">
    <source>
        <dbReference type="Proteomes" id="UP000288805"/>
    </source>
</evidence>